<evidence type="ECO:0000313" key="3">
    <source>
        <dbReference type="Proteomes" id="UP000228934"/>
    </source>
</evidence>
<reference evidence="3" key="1">
    <citation type="journal article" date="2017" name="Nat. Commun.">
        <title>The North American bullfrog draft genome provides insight into hormonal regulation of long noncoding RNA.</title>
        <authorList>
            <person name="Hammond S.A."/>
            <person name="Warren R.L."/>
            <person name="Vandervalk B.P."/>
            <person name="Kucuk E."/>
            <person name="Khan H."/>
            <person name="Gibb E.A."/>
            <person name="Pandoh P."/>
            <person name="Kirk H."/>
            <person name="Zhao Y."/>
            <person name="Jones M."/>
            <person name="Mungall A.J."/>
            <person name="Coope R."/>
            <person name="Pleasance S."/>
            <person name="Moore R.A."/>
            <person name="Holt R.A."/>
            <person name="Round J.M."/>
            <person name="Ohora S."/>
            <person name="Walle B.V."/>
            <person name="Veldhoen N."/>
            <person name="Helbing C.C."/>
            <person name="Birol I."/>
        </authorList>
    </citation>
    <scope>NUCLEOTIDE SEQUENCE [LARGE SCALE GENOMIC DNA]</scope>
</reference>
<accession>A0A2G9RAB5</accession>
<dbReference type="OrthoDB" id="5585746at2759"/>
<dbReference type="EMBL" id="KV953106">
    <property type="protein sequence ID" value="PIO24203.1"/>
    <property type="molecule type" value="Genomic_DNA"/>
</dbReference>
<name>A0A2G9RAB5_AQUCT</name>
<evidence type="ECO:0000313" key="2">
    <source>
        <dbReference type="EMBL" id="PIO24203.1"/>
    </source>
</evidence>
<gene>
    <name evidence="2" type="ORF">AB205_0100090</name>
</gene>
<dbReference type="AlphaFoldDB" id="A0A2G9RAB5"/>
<keyword evidence="3" id="KW-1185">Reference proteome</keyword>
<evidence type="ECO:0000256" key="1">
    <source>
        <dbReference type="SAM" id="MobiDB-lite"/>
    </source>
</evidence>
<organism evidence="2 3">
    <name type="scientific">Aquarana catesbeiana</name>
    <name type="common">American bullfrog</name>
    <name type="synonym">Rana catesbeiana</name>
    <dbReference type="NCBI Taxonomy" id="8400"/>
    <lineage>
        <taxon>Eukaryota</taxon>
        <taxon>Metazoa</taxon>
        <taxon>Chordata</taxon>
        <taxon>Craniata</taxon>
        <taxon>Vertebrata</taxon>
        <taxon>Euteleostomi</taxon>
        <taxon>Amphibia</taxon>
        <taxon>Batrachia</taxon>
        <taxon>Anura</taxon>
        <taxon>Neobatrachia</taxon>
        <taxon>Ranoidea</taxon>
        <taxon>Ranidae</taxon>
        <taxon>Aquarana</taxon>
    </lineage>
</organism>
<feature type="non-terminal residue" evidence="2">
    <location>
        <position position="70"/>
    </location>
</feature>
<proteinExistence type="predicted"/>
<sequence>MFCTSVEQGVLLPISVKCVPPSALTSLWERVGIWDQRKKLLRAVEDSRDEHSQKCPFPSVLGVTSSAQNR</sequence>
<protein>
    <submittedName>
        <fullName evidence="2">Uncharacterized protein</fullName>
    </submittedName>
</protein>
<feature type="region of interest" description="Disordered" evidence="1">
    <location>
        <begin position="47"/>
        <end position="70"/>
    </location>
</feature>
<dbReference type="Proteomes" id="UP000228934">
    <property type="component" value="Unassembled WGS sequence"/>
</dbReference>